<dbReference type="Gene3D" id="3.40.50.1820">
    <property type="entry name" value="alpha/beta hydrolase"/>
    <property type="match status" value="1"/>
</dbReference>
<dbReference type="EMBL" id="MK977695">
    <property type="protein sequence ID" value="QDF18559.1"/>
    <property type="molecule type" value="Genomic_DNA"/>
</dbReference>
<protein>
    <recommendedName>
        <fullName evidence="4">PE-PPE domain-containing protein</fullName>
    </recommendedName>
</protein>
<accession>A0A4Y6ES31</accession>
<proteinExistence type="predicted"/>
<feature type="compositionally biased region" description="Acidic residues" evidence="1">
    <location>
        <begin position="403"/>
        <end position="430"/>
    </location>
</feature>
<organism evidence="2 3">
    <name type="scientific">Gordonia phage Pupper</name>
    <dbReference type="NCBI Taxonomy" id="2571249"/>
    <lineage>
        <taxon>Viruses</taxon>
        <taxon>Duplodnaviria</taxon>
        <taxon>Heunggongvirae</taxon>
        <taxon>Uroviricota</taxon>
        <taxon>Caudoviricetes</taxon>
        <taxon>Puppervirus</taxon>
        <taxon>Puppervirus Pupper</taxon>
    </lineage>
</organism>
<feature type="compositionally biased region" description="Acidic residues" evidence="1">
    <location>
        <begin position="437"/>
        <end position="456"/>
    </location>
</feature>
<evidence type="ECO:0000313" key="3">
    <source>
        <dbReference type="Proteomes" id="UP000318375"/>
    </source>
</evidence>
<gene>
    <name evidence="2" type="primary">73</name>
    <name evidence="2" type="ORF">SEA_PUPPER_73</name>
</gene>
<evidence type="ECO:0008006" key="4">
    <source>
        <dbReference type="Google" id="ProtNLM"/>
    </source>
</evidence>
<sequence>MYRYALPLTAAALSVSLLSGVAAAGTLDELLADGDITDVTLPDNEAVDYLDGKVPADALTLLTSGTGAKYGQLPTWAHSLVGKRETLLANYPGSWGPLIPNSLPSGGLGRYIPLFAPSYTDSVAHGVGVNLDTVEAIRDDPRYDDRVVVFIGFSQGAESAADAFEEAIKQDLIPPGSSALILSDPRSPWGLKAWAKDDTGIAGALITRLIGVENNGARDPEAITDAYTMTQVVVSGDSIAHMTWDPKRPLTSAGVAVAGYFMLHGGRNPWSTVNLTDRTAENTEGLDDVVVFVSANGNVRYEVYDSYHPTAILQATIEQFLFGYTEAEFVDRVQELEPRHQAWFAVDAPSIEDAHVELQPTPEVEPLPSGGYEVTVPAEVATGGSTVIPVEEPVTETVPVVADIEEPAAESVETPEDTSEPEASEVEESTDTTTEAEAVDDSSDDSSADDSEGSAE</sequence>
<evidence type="ECO:0000313" key="2">
    <source>
        <dbReference type="EMBL" id="QDF18559.1"/>
    </source>
</evidence>
<feature type="region of interest" description="Disordered" evidence="1">
    <location>
        <begin position="393"/>
        <end position="456"/>
    </location>
</feature>
<name>A0A4Y6ES31_9CAUD</name>
<dbReference type="KEGG" id="vg:64766092"/>
<dbReference type="Proteomes" id="UP000318375">
    <property type="component" value="Segment"/>
</dbReference>
<keyword evidence="3" id="KW-1185">Reference proteome</keyword>
<dbReference type="RefSeq" id="YP_010058861.1">
    <property type="nucleotide sequence ID" value="NC_054723.1"/>
</dbReference>
<evidence type="ECO:0000256" key="1">
    <source>
        <dbReference type="SAM" id="MobiDB-lite"/>
    </source>
</evidence>
<dbReference type="SUPFAM" id="SSF53474">
    <property type="entry name" value="alpha/beta-Hydrolases"/>
    <property type="match status" value="1"/>
</dbReference>
<reference evidence="2 3" key="1">
    <citation type="submission" date="2019-05" db="EMBL/GenBank/DDBJ databases">
        <authorList>
            <person name="Pope W.H."/>
            <person name="Garlena R.A."/>
            <person name="Russell D.A."/>
            <person name="Jacobs-Sera D."/>
            <person name="Hatfull G.F."/>
        </authorList>
    </citation>
    <scope>NUCLEOTIDE SEQUENCE [LARGE SCALE GENOMIC DNA]</scope>
</reference>
<dbReference type="InterPro" id="IPR029058">
    <property type="entry name" value="AB_hydrolase_fold"/>
</dbReference>
<dbReference type="GeneID" id="64766092"/>